<feature type="compositionally biased region" description="Basic and acidic residues" evidence="5">
    <location>
        <begin position="1206"/>
        <end position="1223"/>
    </location>
</feature>
<feature type="compositionally biased region" description="Polar residues" evidence="5">
    <location>
        <begin position="1195"/>
        <end position="1205"/>
    </location>
</feature>
<keyword evidence="3" id="KW-0863">Zinc-finger</keyword>
<keyword evidence="2" id="KW-0378">Hydrolase</keyword>
<proteinExistence type="predicted"/>
<dbReference type="Pfam" id="PF07727">
    <property type="entry name" value="RVT_2"/>
    <property type="match status" value="1"/>
</dbReference>
<sequence length="1637" mass="184141">MDQDSTYMVAASKVPMLKPENGNAPIITQVVKGVEFIIAPATTEGKTKIRLLKRDLKGMLLLKRLKRNLLKQQYENFTTSSSEVLNQTFDRLQKLISQLENHGESISQEDVTQKFLKVYHQNGTHIPLCGVLQLPQRRHFTRECRAPRFQDVKHKESTRRTVPVKTPASLALVSCDGLRGYDWSDQTEEGLTNFALMAYSSTSSNSEVSTDSNCSSFCLEDVKILKEQNKKLLKDLRTSTINAITYKTGLEFIEARLLVYKKNKSIYEQDIKLLKRLIHLREVAITELRRKLELAQKQKDKIQLTVEKIKNSSKNLSKLIDCQIVDKCKTSLGNNDVPPLYTRNFFPPKPDLSGLDEFVNASKVSEPIVKKPIVETSEAKTSADKPKVVSAAKLAILNPNEFDLWKMRIKQYFLMSDYSLWEVILNGDSPVPTRIVKGILQPVAPTTAEQKLARKNELKACGTLLMAFPDKHQLKFNSHKDAKTLMEAIDKRFGGNIETKKVQNTLLKQQYKYFTGFSSESLDQIHDRLQKLISQLEIHRVSLSQEDVNLKFLRSLPSEWKTHTLMWRNKADLKEQSLNDLFNNLKIYEAEVKHSSSTGTTTQNLAFLSSSNTDSTTESLSAAASVSAVCAKMLVSSLPNVDSLSNSTGRNLGANGPTSMGFDMSKVECYNCHRKGHFAQECRSPKDSRRNSAAEPQRRIVPVETSTSNALVFQCDGVENYDWIYQAEEETANYAFMDFLSLSSSSDNELGPTSLYDRFQPSDGYHAVRPPYIGTFMPPKLNLVFNTAPTAVETDHFAFTIKISPTKPAQDLSHTNRPTAPIIEDRVSDSKDESKNKAPQIVPVLTQSKPVSITAVRLVSAAVPKFRVTPPRHAKPFVTKSNSPIRRNLTRSHSPKTSNSPLRVTAVKAPVVCAAQGNMSYLSNFEELNGRYVAFGGYPKGGKIFGKGKIKTGKLDFDDVYFVKELKFNLFSVSQICDKKNRVLFTGTKCLVLSPDFKLPDESQMLLRVPRENNMYNVNLKNIVPSGDLTCLFAKSTIDESNLWHRRLGHINFKTINNLVKGVFLATKDETSPILKTFITGLENQLSLKVKVIKSDNGTKFKNYDLNQFCGMKGIKREFSVARTPQQNGIVEKKNRTLIKAARTMLADSLLPVPFWAEAVNTACYVLNRVLVTKPHNKTPYELLHGRTPKAESEVNVSPSSSAQSRKQDDKTKKEAKGKSPVESFTRYRDLSAEFEDCSDNSINEVNATSTIVPTVGQNSLNNTNTFSAAGPSNAVASLTYGKSSFIDASQLLDDHDMPELEDITYSDEDDVGAEADFNNLETSITVSPIPTARVHKDHPVSQIIGDISSNTQTRSMTRVVQDQGGLSQMFNDDFLTCMFACFLLQEEPKREYGIDYKEVFAPVARIEAIRLFLAYASFIGFMVYQMDVKSAFLYETIEEKVYVCQPPGFEDPDHPDKSIMWSRGKIDQTLFIKRQTGDIMLAQIYVDDIIFGATNKDLCKSFEKLMKDRFQMSLMGELTFFLGLQDPDGEDVDVHTYRSMIGSLMYLISSRTYIMFAVCACARACFHVTLKASHLHAVKRIFRYLKGKPHLGLWYPKDSSFDLVAYSDSDYAGASLDRKSTTRGCQLLRCRLISWQ</sequence>
<dbReference type="InterPro" id="IPR001878">
    <property type="entry name" value="Znf_CCHC"/>
</dbReference>
<dbReference type="Pfam" id="PF13976">
    <property type="entry name" value="gag_pre-integrs"/>
    <property type="match status" value="1"/>
</dbReference>
<evidence type="ECO:0000259" key="6">
    <source>
        <dbReference type="PROSITE" id="PS50158"/>
    </source>
</evidence>
<dbReference type="PANTHER" id="PTHR42648">
    <property type="entry name" value="TRANSPOSASE, PUTATIVE-RELATED"/>
    <property type="match status" value="1"/>
</dbReference>
<evidence type="ECO:0000259" key="7">
    <source>
        <dbReference type="PROSITE" id="PS50994"/>
    </source>
</evidence>
<organism evidence="8">
    <name type="scientific">Tanacetum cinerariifolium</name>
    <name type="common">Dalmatian daisy</name>
    <name type="synonym">Chrysanthemum cinerariifolium</name>
    <dbReference type="NCBI Taxonomy" id="118510"/>
    <lineage>
        <taxon>Eukaryota</taxon>
        <taxon>Viridiplantae</taxon>
        <taxon>Streptophyta</taxon>
        <taxon>Embryophyta</taxon>
        <taxon>Tracheophyta</taxon>
        <taxon>Spermatophyta</taxon>
        <taxon>Magnoliopsida</taxon>
        <taxon>eudicotyledons</taxon>
        <taxon>Gunneridae</taxon>
        <taxon>Pentapetalae</taxon>
        <taxon>asterids</taxon>
        <taxon>campanulids</taxon>
        <taxon>Asterales</taxon>
        <taxon>Asteraceae</taxon>
        <taxon>Asteroideae</taxon>
        <taxon>Anthemideae</taxon>
        <taxon>Anthemidinae</taxon>
        <taxon>Tanacetum</taxon>
    </lineage>
</organism>
<dbReference type="SMART" id="SM00343">
    <property type="entry name" value="ZnF_C2HC"/>
    <property type="match status" value="1"/>
</dbReference>
<dbReference type="PROSITE" id="PS50994">
    <property type="entry name" value="INTEGRASE"/>
    <property type="match status" value="1"/>
</dbReference>
<keyword evidence="4" id="KW-0175">Coiled coil</keyword>
<feature type="compositionally biased region" description="Basic and acidic residues" evidence="5">
    <location>
        <begin position="823"/>
        <end position="836"/>
    </location>
</feature>
<dbReference type="SUPFAM" id="SSF57756">
    <property type="entry name" value="Retrovirus zinc finger-like domains"/>
    <property type="match status" value="1"/>
</dbReference>
<feature type="domain" description="CCHC-type" evidence="6">
    <location>
        <begin position="669"/>
        <end position="684"/>
    </location>
</feature>
<keyword evidence="1" id="KW-0479">Metal-binding</keyword>
<accession>A0A6L2MSV5</accession>
<name>A0A6L2MSV5_TANCI</name>
<evidence type="ECO:0000256" key="2">
    <source>
        <dbReference type="ARBA" id="ARBA00022801"/>
    </source>
</evidence>
<dbReference type="InterPro" id="IPR036397">
    <property type="entry name" value="RNaseH_sf"/>
</dbReference>
<feature type="coiled-coil region" evidence="4">
    <location>
        <begin position="285"/>
        <end position="312"/>
    </location>
</feature>
<dbReference type="EMBL" id="BKCJ010007067">
    <property type="protein sequence ID" value="GEU75364.1"/>
    <property type="molecule type" value="Genomic_DNA"/>
</dbReference>
<dbReference type="Pfam" id="PF14223">
    <property type="entry name" value="Retrotran_gag_2"/>
    <property type="match status" value="1"/>
</dbReference>
<evidence type="ECO:0000256" key="3">
    <source>
        <dbReference type="PROSITE-ProRule" id="PRU00047"/>
    </source>
</evidence>
<dbReference type="SUPFAM" id="SSF53098">
    <property type="entry name" value="Ribonuclease H-like"/>
    <property type="match status" value="1"/>
</dbReference>
<evidence type="ECO:0000313" key="8">
    <source>
        <dbReference type="EMBL" id="GEU75364.1"/>
    </source>
</evidence>
<dbReference type="InterPro" id="IPR013103">
    <property type="entry name" value="RVT_2"/>
</dbReference>
<protein>
    <submittedName>
        <fullName evidence="8">Uncharacterized protein</fullName>
    </submittedName>
</protein>
<keyword evidence="3" id="KW-0862">Zinc</keyword>
<dbReference type="Gene3D" id="4.10.60.10">
    <property type="entry name" value="Zinc finger, CCHC-type"/>
    <property type="match status" value="1"/>
</dbReference>
<gene>
    <name evidence="8" type="ORF">Tci_047342</name>
</gene>
<evidence type="ECO:0000256" key="4">
    <source>
        <dbReference type="SAM" id="Coils"/>
    </source>
</evidence>
<feature type="region of interest" description="Disordered" evidence="5">
    <location>
        <begin position="1180"/>
        <end position="1223"/>
    </location>
</feature>
<dbReference type="GO" id="GO:0003676">
    <property type="term" value="F:nucleic acid binding"/>
    <property type="evidence" value="ECO:0007669"/>
    <property type="project" value="InterPro"/>
</dbReference>
<dbReference type="InterPro" id="IPR001584">
    <property type="entry name" value="Integrase_cat-core"/>
</dbReference>
<dbReference type="InterPro" id="IPR025724">
    <property type="entry name" value="GAG-pre-integrase_dom"/>
</dbReference>
<dbReference type="PANTHER" id="PTHR42648:SF32">
    <property type="entry name" value="RIBONUCLEASE H-LIKE DOMAIN, GAG-PRE-INTEGRASE DOMAIN PROTEIN-RELATED"/>
    <property type="match status" value="1"/>
</dbReference>
<dbReference type="GO" id="GO:0016787">
    <property type="term" value="F:hydrolase activity"/>
    <property type="evidence" value="ECO:0007669"/>
    <property type="project" value="UniProtKB-KW"/>
</dbReference>
<dbReference type="GO" id="GO:0015074">
    <property type="term" value="P:DNA integration"/>
    <property type="evidence" value="ECO:0007669"/>
    <property type="project" value="InterPro"/>
</dbReference>
<dbReference type="Gene3D" id="3.30.420.10">
    <property type="entry name" value="Ribonuclease H-like superfamily/Ribonuclease H"/>
    <property type="match status" value="1"/>
</dbReference>
<dbReference type="InterPro" id="IPR039537">
    <property type="entry name" value="Retrotran_Ty1/copia-like"/>
</dbReference>
<dbReference type="InterPro" id="IPR012337">
    <property type="entry name" value="RNaseH-like_sf"/>
</dbReference>
<evidence type="ECO:0000256" key="1">
    <source>
        <dbReference type="ARBA" id="ARBA00022723"/>
    </source>
</evidence>
<dbReference type="GO" id="GO:0008270">
    <property type="term" value="F:zinc ion binding"/>
    <property type="evidence" value="ECO:0007669"/>
    <property type="project" value="UniProtKB-KW"/>
</dbReference>
<feature type="region of interest" description="Disordered" evidence="5">
    <location>
        <begin position="808"/>
        <end position="838"/>
    </location>
</feature>
<dbReference type="InterPro" id="IPR036875">
    <property type="entry name" value="Znf_CCHC_sf"/>
</dbReference>
<dbReference type="PROSITE" id="PS50158">
    <property type="entry name" value="ZF_CCHC"/>
    <property type="match status" value="1"/>
</dbReference>
<feature type="domain" description="Integrase catalytic" evidence="7">
    <location>
        <begin position="1021"/>
        <end position="1188"/>
    </location>
</feature>
<comment type="caution">
    <text evidence="8">The sequence shown here is derived from an EMBL/GenBank/DDBJ whole genome shotgun (WGS) entry which is preliminary data.</text>
</comment>
<evidence type="ECO:0000256" key="5">
    <source>
        <dbReference type="SAM" id="MobiDB-lite"/>
    </source>
</evidence>
<reference evidence="8" key="1">
    <citation type="journal article" date="2019" name="Sci. Rep.">
        <title>Draft genome of Tanacetum cinerariifolium, the natural source of mosquito coil.</title>
        <authorList>
            <person name="Yamashiro T."/>
            <person name="Shiraishi A."/>
            <person name="Satake H."/>
            <person name="Nakayama K."/>
        </authorList>
    </citation>
    <scope>NUCLEOTIDE SEQUENCE</scope>
</reference>